<dbReference type="Pfam" id="PF00291">
    <property type="entry name" value="PALP"/>
    <property type="match status" value="1"/>
</dbReference>
<evidence type="ECO:0000313" key="7">
    <source>
        <dbReference type="Proteomes" id="UP000305451"/>
    </source>
</evidence>
<proteinExistence type="inferred from homology"/>
<comment type="cofactor">
    <cofactor evidence="1">
        <name>pyridoxal 5'-phosphate</name>
        <dbReference type="ChEBI" id="CHEBI:597326"/>
    </cofactor>
</comment>
<accession>A0A4S2HEV7</accession>
<organism evidence="6 7">
    <name type="scientific">Marinicauda pacifica</name>
    <dbReference type="NCBI Taxonomy" id="1133559"/>
    <lineage>
        <taxon>Bacteria</taxon>
        <taxon>Pseudomonadati</taxon>
        <taxon>Pseudomonadota</taxon>
        <taxon>Alphaproteobacteria</taxon>
        <taxon>Maricaulales</taxon>
        <taxon>Maricaulaceae</taxon>
        <taxon>Marinicauda</taxon>
    </lineage>
</organism>
<dbReference type="InterPro" id="IPR001926">
    <property type="entry name" value="TrpB-like_PALP"/>
</dbReference>
<dbReference type="SUPFAM" id="SSF53686">
    <property type="entry name" value="Tryptophan synthase beta subunit-like PLP-dependent enzymes"/>
    <property type="match status" value="1"/>
</dbReference>
<reference evidence="6 7" key="1">
    <citation type="journal article" date="2013" name="Int. J. Syst. Evol. Microbiol.">
        <title>Marinicauda pacifica gen. nov., sp. nov., a prosthecate alphaproteobacterium of the family Hyphomonadaceae isolated from deep seawater.</title>
        <authorList>
            <person name="Zhang X.Y."/>
            <person name="Li G.W."/>
            <person name="Wang C.S."/>
            <person name="Zhang Y.J."/>
            <person name="Xu X.W."/>
            <person name="Li H."/>
            <person name="Liu A."/>
            <person name="Liu C."/>
            <person name="Xie B.B."/>
            <person name="Qin Q.L."/>
            <person name="Xu Z."/>
            <person name="Chen X.L."/>
            <person name="Zhou B.C."/>
            <person name="Zhang Y.Z."/>
        </authorList>
    </citation>
    <scope>NUCLEOTIDE SEQUENCE [LARGE SCALE GENOMIC DNA]</scope>
    <source>
        <strain evidence="6 7">P-1 km-3</strain>
    </source>
</reference>
<dbReference type="OrthoDB" id="9811476at2"/>
<evidence type="ECO:0000256" key="1">
    <source>
        <dbReference type="ARBA" id="ARBA00001933"/>
    </source>
</evidence>
<dbReference type="GO" id="GO:0006567">
    <property type="term" value="P:L-threonine catabolic process"/>
    <property type="evidence" value="ECO:0007669"/>
    <property type="project" value="TreeGrafter"/>
</dbReference>
<dbReference type="EMBL" id="SRXV01000001">
    <property type="protein sequence ID" value="TGY94615.1"/>
    <property type="molecule type" value="Genomic_DNA"/>
</dbReference>
<comment type="similarity">
    <text evidence="2">Belongs to the serine/threonine dehydratase family.</text>
</comment>
<dbReference type="FunFam" id="3.40.50.1100:FF:000005">
    <property type="entry name" value="Threonine dehydratase catabolic"/>
    <property type="match status" value="1"/>
</dbReference>
<keyword evidence="4" id="KW-0456">Lyase</keyword>
<dbReference type="Gene3D" id="3.40.50.1100">
    <property type="match status" value="2"/>
</dbReference>
<evidence type="ECO:0000259" key="5">
    <source>
        <dbReference type="Pfam" id="PF00291"/>
    </source>
</evidence>
<comment type="caution">
    <text evidence="6">The sequence shown here is derived from an EMBL/GenBank/DDBJ whole genome shotgun (WGS) entry which is preliminary data.</text>
</comment>
<evidence type="ECO:0000313" key="6">
    <source>
        <dbReference type="EMBL" id="TGY94615.1"/>
    </source>
</evidence>
<evidence type="ECO:0000256" key="2">
    <source>
        <dbReference type="ARBA" id="ARBA00010869"/>
    </source>
</evidence>
<dbReference type="CDD" id="cd01562">
    <property type="entry name" value="Thr-dehyd"/>
    <property type="match status" value="1"/>
</dbReference>
<sequence length="331" mass="34126">MKDGLPLPGYEDVVAAAQRLSGQAVRTPLVHSPALSEHLGGDIFLKPEILQVTGSFKFRGAYNALSKLDADQKARGVVAFSSGNHGQGVAEAARRLGIHARIVMPADAPAVKAEGVRARGAEVISYDREREDREEIAARLASESGAAIIPSFDHPDIIAGQGTCGLEIFQDLAADGISADQLICCVGGGGLIGGINLAAAHHSPDTRVFGAEPEGFDDHARSLAAGERLSNTRKSGSIQDALLSGAPGRLTFAINRRLSGVGVVSDDEALDAVAFGLRVLKLVVEPGGAAALAAALSGKIDCRGKTTVIVLTGGNIDPQTLAEAALRPGRP</sequence>
<feature type="domain" description="Tryptophan synthase beta chain-like PALP" evidence="5">
    <location>
        <begin position="24"/>
        <end position="313"/>
    </location>
</feature>
<dbReference type="PROSITE" id="PS00165">
    <property type="entry name" value="DEHYDRATASE_SER_THR"/>
    <property type="match status" value="1"/>
</dbReference>
<dbReference type="RefSeq" id="WP_135943812.1">
    <property type="nucleotide sequence ID" value="NZ_BMEI01000001.1"/>
</dbReference>
<dbReference type="InterPro" id="IPR000634">
    <property type="entry name" value="Ser/Thr_deHydtase_PyrdxlP-BS"/>
</dbReference>
<protein>
    <submittedName>
        <fullName evidence="6">Threonine/serine dehydratase</fullName>
    </submittedName>
</protein>
<dbReference type="GO" id="GO:0004794">
    <property type="term" value="F:threonine deaminase activity"/>
    <property type="evidence" value="ECO:0007669"/>
    <property type="project" value="TreeGrafter"/>
</dbReference>
<dbReference type="InterPro" id="IPR050147">
    <property type="entry name" value="Ser/Thr_Dehydratase"/>
</dbReference>
<dbReference type="GO" id="GO:0030170">
    <property type="term" value="F:pyridoxal phosphate binding"/>
    <property type="evidence" value="ECO:0007669"/>
    <property type="project" value="InterPro"/>
</dbReference>
<evidence type="ECO:0000256" key="4">
    <source>
        <dbReference type="ARBA" id="ARBA00023239"/>
    </source>
</evidence>
<evidence type="ECO:0000256" key="3">
    <source>
        <dbReference type="ARBA" id="ARBA00022898"/>
    </source>
</evidence>
<dbReference type="PANTHER" id="PTHR48078">
    <property type="entry name" value="THREONINE DEHYDRATASE, MITOCHONDRIAL-RELATED"/>
    <property type="match status" value="1"/>
</dbReference>
<dbReference type="GO" id="GO:0009097">
    <property type="term" value="P:isoleucine biosynthetic process"/>
    <property type="evidence" value="ECO:0007669"/>
    <property type="project" value="TreeGrafter"/>
</dbReference>
<dbReference type="PANTHER" id="PTHR48078:SF6">
    <property type="entry name" value="L-THREONINE DEHYDRATASE CATABOLIC TDCB"/>
    <property type="match status" value="1"/>
</dbReference>
<gene>
    <name evidence="6" type="ORF">E5162_04905</name>
</gene>
<dbReference type="InterPro" id="IPR036052">
    <property type="entry name" value="TrpB-like_PALP_sf"/>
</dbReference>
<keyword evidence="7" id="KW-1185">Reference proteome</keyword>
<keyword evidence="3" id="KW-0663">Pyridoxal phosphate</keyword>
<dbReference type="GO" id="GO:0006565">
    <property type="term" value="P:L-serine catabolic process"/>
    <property type="evidence" value="ECO:0007669"/>
    <property type="project" value="TreeGrafter"/>
</dbReference>
<name>A0A4S2HEV7_9PROT</name>
<dbReference type="Proteomes" id="UP000305451">
    <property type="component" value="Unassembled WGS sequence"/>
</dbReference>
<dbReference type="GO" id="GO:0016846">
    <property type="term" value="F:carbon-sulfur lyase activity"/>
    <property type="evidence" value="ECO:0007669"/>
    <property type="project" value="UniProtKB-ARBA"/>
</dbReference>
<dbReference type="GO" id="GO:0003941">
    <property type="term" value="F:L-serine ammonia-lyase activity"/>
    <property type="evidence" value="ECO:0007669"/>
    <property type="project" value="TreeGrafter"/>
</dbReference>
<dbReference type="AlphaFoldDB" id="A0A4S2HEV7"/>